<gene>
    <name evidence="1" type="ORF">BHW43_09720</name>
</gene>
<dbReference type="Proteomes" id="UP000186777">
    <property type="component" value="Unassembled WGS sequence"/>
</dbReference>
<sequence>MPITSNMKDTDYVEIGHETIIPGKWGMDDCNYTFGQDITIAPTVEGALAAGVPEWRLDAITAVYSGGGVIDATGHTLNIEQKNLTDRGAKGIVADTRDVTVKADKININMSSSAEGKNIIGISKERSNSLNIDMYPVFWTPLKI</sequence>
<dbReference type="EMBL" id="MNTG01000045">
    <property type="protein sequence ID" value="OLA36413.1"/>
    <property type="molecule type" value="Genomic_DNA"/>
</dbReference>
<name>A0A1Q6R229_9FIRM</name>
<protein>
    <submittedName>
        <fullName evidence="1">Uncharacterized protein</fullName>
    </submittedName>
</protein>
<evidence type="ECO:0000313" key="1">
    <source>
        <dbReference type="EMBL" id="OLA36413.1"/>
    </source>
</evidence>
<accession>A0A1Q6R229</accession>
<proteinExistence type="predicted"/>
<reference evidence="1 2" key="1">
    <citation type="journal article" date="2016" name="Nat. Biotechnol.">
        <title>Measurement of bacterial replication rates in microbial communities.</title>
        <authorList>
            <person name="Brown C.T."/>
            <person name="Olm M.R."/>
            <person name="Thomas B.C."/>
            <person name="Banfield J.F."/>
        </authorList>
    </citation>
    <scope>NUCLEOTIDE SEQUENCE [LARGE SCALE GENOMIC DNA]</scope>
    <source>
        <strain evidence="1">46_33</strain>
    </source>
</reference>
<evidence type="ECO:0000313" key="2">
    <source>
        <dbReference type="Proteomes" id="UP000186777"/>
    </source>
</evidence>
<comment type="caution">
    <text evidence="1">The sequence shown here is derived from an EMBL/GenBank/DDBJ whole genome shotgun (WGS) entry which is preliminary data.</text>
</comment>
<dbReference type="AlphaFoldDB" id="A0A1Q6R229"/>
<organism evidence="1 2">
    <name type="scientific">Phascolarctobacterium succinatutens</name>
    <dbReference type="NCBI Taxonomy" id="626940"/>
    <lineage>
        <taxon>Bacteria</taxon>
        <taxon>Bacillati</taxon>
        <taxon>Bacillota</taxon>
        <taxon>Negativicutes</taxon>
        <taxon>Acidaminococcales</taxon>
        <taxon>Acidaminococcaceae</taxon>
        <taxon>Phascolarctobacterium</taxon>
    </lineage>
</organism>